<evidence type="ECO:0000256" key="6">
    <source>
        <dbReference type="ARBA" id="ARBA00022624"/>
    </source>
</evidence>
<dbReference type="Gene3D" id="1.10.238.260">
    <property type="match status" value="1"/>
</dbReference>
<feature type="chain" id="PRO_5030789532" description="(R)-citramalate synthase" evidence="11">
    <location>
        <begin position="20"/>
        <end position="652"/>
    </location>
</feature>
<evidence type="ECO:0000256" key="7">
    <source>
        <dbReference type="ARBA" id="ARBA00022679"/>
    </source>
</evidence>
<evidence type="ECO:0000256" key="8">
    <source>
        <dbReference type="ARBA" id="ARBA00023304"/>
    </source>
</evidence>
<dbReference type="Pfam" id="PF22617">
    <property type="entry name" value="HCS_D2"/>
    <property type="match status" value="1"/>
</dbReference>
<name>A0A7S4EN95_9STRA</name>
<sequence length="652" mass="70851">MKMKIHTLLLSSFLSSASAFNNGKFLVTKPTKSSRSQLCSQAENKIAAASVGKKEDWITESLSNPDALPRTDAISPSTSTSQLSEFVKGPKECLVFDTTLRDGTQGEQVSASCDDKLKIATRLAAFGVDYIEAGWPGSNPKDLEFFKRAKTELAGPAREKLVAFGSSRRKNMAVEEDPQIQALVESDVPTICMVVKAHSWQVTEILRATREENLEMIYDSVAYLTDLGKTVLVDLEHFFDGYKSDPEYAIACCESAVDAGARCLVMCDTNGGSMPWEITDTSKAMVKHFEPFCTIGIHCHNDCGMAVANSIASSHAGVGLIQGTINGIGERTGNADLCSIVPSMALHVEAGMSCKENIPTLTQLSRFVDEVLNRSPNIAAPFVGRSAFAHKGGLHVAAMERSPLSYQHVEPESVGNEMRVLISELSGRQNILGKMHDIFGDDMDAAQKSTRSLAVLNRVKELESMGYQFEGADASVHLLILYSTQGYCPPFQVLDYSAQSYDQNMDSASRLVTSRPDAATARATVNIRTVVDDPDLEGSGLSFVENLQVSDGKGPVDALTNALLKALTPSHPSLKSVELTDYKVRILNPNAATEAVTRVLIDFRDTETDQKWTTVSVDTNIVSASLNALVDGFEYALIEHSQTCMLCDDFFD</sequence>
<dbReference type="GO" id="GO:0009098">
    <property type="term" value="P:L-leucine biosynthetic process"/>
    <property type="evidence" value="ECO:0007669"/>
    <property type="project" value="InterPro"/>
</dbReference>
<dbReference type="Pfam" id="PF00682">
    <property type="entry name" value="HMGL-like"/>
    <property type="match status" value="1"/>
</dbReference>
<evidence type="ECO:0000259" key="12">
    <source>
        <dbReference type="PROSITE" id="PS50991"/>
    </source>
</evidence>
<keyword evidence="5" id="KW-0028">Amino-acid biosynthesis</keyword>
<evidence type="ECO:0000256" key="9">
    <source>
        <dbReference type="ARBA" id="ARBA00034330"/>
    </source>
</evidence>
<dbReference type="PANTHER" id="PTHR43538">
    <property type="entry name" value="ALPHA-IPM SYNTHASE/HOMOCITRATE SYNTHASE"/>
    <property type="match status" value="1"/>
</dbReference>
<dbReference type="GO" id="GO:0043714">
    <property type="term" value="F:(R)-citramalate synthase activity"/>
    <property type="evidence" value="ECO:0007669"/>
    <property type="project" value="UniProtKB-EC"/>
</dbReference>
<dbReference type="GO" id="GO:0009097">
    <property type="term" value="P:isoleucine biosynthetic process"/>
    <property type="evidence" value="ECO:0007669"/>
    <property type="project" value="UniProtKB-UniPathway"/>
</dbReference>
<dbReference type="InterPro" id="IPR013785">
    <property type="entry name" value="Aldolase_TIM"/>
</dbReference>
<dbReference type="Gene3D" id="3.30.160.270">
    <property type="match status" value="1"/>
</dbReference>
<evidence type="ECO:0000256" key="2">
    <source>
        <dbReference type="ARBA" id="ARBA00006154"/>
    </source>
</evidence>
<dbReference type="PROSITE" id="PS00815">
    <property type="entry name" value="AIPM_HOMOCIT_SYNTH_1"/>
    <property type="match status" value="1"/>
</dbReference>
<evidence type="ECO:0000256" key="4">
    <source>
        <dbReference type="ARBA" id="ARBA00022325"/>
    </source>
</evidence>
<dbReference type="SMART" id="SM00917">
    <property type="entry name" value="LeuA_dimer"/>
    <property type="match status" value="1"/>
</dbReference>
<evidence type="ECO:0000256" key="10">
    <source>
        <dbReference type="RuleBase" id="RU003523"/>
    </source>
</evidence>
<comment type="similarity">
    <text evidence="2 10">Belongs to the alpha-IPM synthase/homocitrate synthase family.</text>
</comment>
<organism evidence="13">
    <name type="scientific">Pseudo-nitzschia australis</name>
    <dbReference type="NCBI Taxonomy" id="44445"/>
    <lineage>
        <taxon>Eukaryota</taxon>
        <taxon>Sar</taxon>
        <taxon>Stramenopiles</taxon>
        <taxon>Ochrophyta</taxon>
        <taxon>Bacillariophyta</taxon>
        <taxon>Bacillariophyceae</taxon>
        <taxon>Bacillariophycidae</taxon>
        <taxon>Bacillariales</taxon>
        <taxon>Bacillariaceae</taxon>
        <taxon>Pseudo-nitzschia</taxon>
    </lineage>
</organism>
<dbReference type="SUPFAM" id="SSF51569">
    <property type="entry name" value="Aldolase"/>
    <property type="match status" value="1"/>
</dbReference>
<comment type="pathway">
    <text evidence="1">Amino-acid biosynthesis; L-isoleucine biosynthesis; 2-oxobutanoate from pyruvate: step 1/3.</text>
</comment>
<feature type="domain" description="Pyruvate carboxyltransferase" evidence="12">
    <location>
        <begin position="93"/>
        <end position="362"/>
    </location>
</feature>
<evidence type="ECO:0000256" key="3">
    <source>
        <dbReference type="ARBA" id="ARBA00012973"/>
    </source>
</evidence>
<dbReference type="UniPathway" id="UPA00047">
    <property type="reaction ID" value="UER00066"/>
</dbReference>
<dbReference type="InterPro" id="IPR054691">
    <property type="entry name" value="LeuA/HCS_post-cat"/>
</dbReference>
<evidence type="ECO:0000313" key="13">
    <source>
        <dbReference type="EMBL" id="CAE0724933.1"/>
    </source>
</evidence>
<dbReference type="InterPro" id="IPR013709">
    <property type="entry name" value="2-isopropylmalate_synth_dimer"/>
</dbReference>
<dbReference type="PANTHER" id="PTHR43538:SF1">
    <property type="entry name" value="(R)-CITRAMALATE SYNTHASE"/>
    <property type="match status" value="1"/>
</dbReference>
<keyword evidence="6" id="KW-0412">Isoleucine biosynthesis</keyword>
<protein>
    <recommendedName>
        <fullName evidence="4">(R)-citramalate synthase</fullName>
        <ecNumber evidence="3">2.3.3.13</ecNumber>
        <ecNumber evidence="9">2.3.3.21</ecNumber>
    </recommendedName>
</protein>
<dbReference type="EC" id="2.3.3.21" evidence="9"/>
<dbReference type="PROSITE" id="PS00816">
    <property type="entry name" value="AIPM_HOMOCIT_SYNTH_2"/>
    <property type="match status" value="1"/>
</dbReference>
<dbReference type="SUPFAM" id="SSF110921">
    <property type="entry name" value="2-isopropylmalate synthase LeuA, allosteric (dimerisation) domain"/>
    <property type="match status" value="1"/>
</dbReference>
<dbReference type="NCBIfam" id="TIGR00977">
    <property type="entry name" value="citramal_synth"/>
    <property type="match status" value="1"/>
</dbReference>
<dbReference type="EC" id="2.3.3.13" evidence="3"/>
<dbReference type="InterPro" id="IPR005675">
    <property type="entry name" value="Citramal_synthase"/>
</dbReference>
<reference evidence="13" key="1">
    <citation type="submission" date="2021-01" db="EMBL/GenBank/DDBJ databases">
        <authorList>
            <person name="Corre E."/>
            <person name="Pelletier E."/>
            <person name="Niang G."/>
            <person name="Scheremetjew M."/>
            <person name="Finn R."/>
            <person name="Kale V."/>
            <person name="Holt S."/>
            <person name="Cochrane G."/>
            <person name="Meng A."/>
            <person name="Brown T."/>
            <person name="Cohen L."/>
        </authorList>
    </citation>
    <scope>NUCLEOTIDE SEQUENCE</scope>
    <source>
        <strain evidence="13">10249 10 AB</strain>
    </source>
</reference>
<gene>
    <name evidence="13" type="ORF">PAUS00366_LOCUS17690</name>
</gene>
<proteinExistence type="inferred from homology"/>
<dbReference type="CDD" id="cd07941">
    <property type="entry name" value="DRE_TIM_LeuA3"/>
    <property type="match status" value="1"/>
</dbReference>
<dbReference type="AlphaFoldDB" id="A0A7S4EN95"/>
<evidence type="ECO:0000256" key="1">
    <source>
        <dbReference type="ARBA" id="ARBA00004743"/>
    </source>
</evidence>
<dbReference type="InterPro" id="IPR000891">
    <property type="entry name" value="PYR_CT"/>
</dbReference>
<keyword evidence="11" id="KW-0732">Signal</keyword>
<dbReference type="EMBL" id="HBIX01025780">
    <property type="protein sequence ID" value="CAE0724933.1"/>
    <property type="molecule type" value="Transcribed_RNA"/>
</dbReference>
<feature type="signal peptide" evidence="11">
    <location>
        <begin position="1"/>
        <end position="19"/>
    </location>
</feature>
<dbReference type="Gene3D" id="3.20.20.70">
    <property type="entry name" value="Aldolase class I"/>
    <property type="match status" value="1"/>
</dbReference>
<dbReference type="GO" id="GO:0003852">
    <property type="term" value="F:2-isopropylmalate synthase activity"/>
    <property type="evidence" value="ECO:0007669"/>
    <property type="project" value="UniProtKB-EC"/>
</dbReference>
<evidence type="ECO:0000256" key="5">
    <source>
        <dbReference type="ARBA" id="ARBA00022605"/>
    </source>
</evidence>
<dbReference type="PROSITE" id="PS50991">
    <property type="entry name" value="PYR_CT"/>
    <property type="match status" value="1"/>
</dbReference>
<keyword evidence="8" id="KW-0100">Branched-chain amino acid biosynthesis</keyword>
<dbReference type="InterPro" id="IPR002034">
    <property type="entry name" value="AIPM/Hcit_synth_CS"/>
</dbReference>
<dbReference type="Pfam" id="PF08502">
    <property type="entry name" value="LeuA_dimer"/>
    <property type="match status" value="1"/>
</dbReference>
<evidence type="ECO:0000256" key="11">
    <source>
        <dbReference type="SAM" id="SignalP"/>
    </source>
</evidence>
<accession>A0A7S4EN95</accession>
<dbReference type="InterPro" id="IPR036230">
    <property type="entry name" value="LeuA_allosteric_dom_sf"/>
</dbReference>
<keyword evidence="7 10" id="KW-0808">Transferase</keyword>